<feature type="transmembrane region" description="Helical" evidence="14">
    <location>
        <begin position="239"/>
        <end position="258"/>
    </location>
</feature>
<keyword evidence="6 14" id="KW-1133">Transmembrane helix</keyword>
<keyword evidence="11" id="KW-0325">Glycoprotein</keyword>
<evidence type="ECO:0000256" key="5">
    <source>
        <dbReference type="ARBA" id="ARBA00022729"/>
    </source>
</evidence>
<evidence type="ECO:0000256" key="1">
    <source>
        <dbReference type="ARBA" id="ARBA00004651"/>
    </source>
</evidence>
<dbReference type="PROSITE" id="PS00649">
    <property type="entry name" value="G_PROTEIN_RECEP_F2_1"/>
    <property type="match status" value="1"/>
</dbReference>
<evidence type="ECO:0000256" key="2">
    <source>
        <dbReference type="ARBA" id="ARBA00005314"/>
    </source>
</evidence>
<reference evidence="17 18" key="1">
    <citation type="submission" date="2022-01" db="EMBL/GenBank/DDBJ databases">
        <title>A high-quality chromosome-level genome assembly of rohu carp, Labeo rohita.</title>
        <authorList>
            <person name="Arick M.A. II"/>
            <person name="Hsu C.-Y."/>
            <person name="Magbanua Z."/>
            <person name="Pechanova O."/>
            <person name="Grover C."/>
            <person name="Miller E."/>
            <person name="Thrash A."/>
            <person name="Ezzel L."/>
            <person name="Alam S."/>
            <person name="Benzie J."/>
            <person name="Hamilton M."/>
            <person name="Karsi A."/>
            <person name="Lawrence M.L."/>
            <person name="Peterson D.G."/>
        </authorList>
    </citation>
    <scope>NUCLEOTIDE SEQUENCE [LARGE SCALE GENOMIC DNA]</scope>
    <source>
        <strain evidence="18">BAU-BD-2019</strain>
        <tissue evidence="17">Blood</tissue>
    </source>
</reference>
<dbReference type="InterPro" id="IPR003287">
    <property type="entry name" value="GPCR_2_calcitonin_rcpt_fam"/>
</dbReference>
<feature type="transmembrane region" description="Helical" evidence="14">
    <location>
        <begin position="199"/>
        <end position="227"/>
    </location>
</feature>
<dbReference type="Gene3D" id="4.10.1240.10">
    <property type="entry name" value="GPCR, family 2, extracellular hormone receptor domain"/>
    <property type="match status" value="1"/>
</dbReference>
<evidence type="ECO:0000256" key="8">
    <source>
        <dbReference type="ARBA" id="ARBA00023136"/>
    </source>
</evidence>
<dbReference type="InterPro" id="IPR050332">
    <property type="entry name" value="GPCR_2"/>
</dbReference>
<feature type="domain" description="G-protein coupled receptors family 2 profile 1" evidence="15">
    <location>
        <begin position="124"/>
        <end position="190"/>
    </location>
</feature>
<dbReference type="Pfam" id="PF02793">
    <property type="entry name" value="HRM"/>
    <property type="match status" value="1"/>
</dbReference>
<evidence type="ECO:0008006" key="19">
    <source>
        <dbReference type="Google" id="ProtNLM"/>
    </source>
</evidence>
<dbReference type="EMBL" id="JACTAM010002628">
    <property type="protein sequence ID" value="KAI2644130.1"/>
    <property type="molecule type" value="Genomic_DNA"/>
</dbReference>
<evidence type="ECO:0000256" key="6">
    <source>
        <dbReference type="ARBA" id="ARBA00022989"/>
    </source>
</evidence>
<dbReference type="Gene3D" id="1.20.1070.10">
    <property type="entry name" value="Rhodopsin 7-helix transmembrane proteins"/>
    <property type="match status" value="1"/>
</dbReference>
<comment type="caution">
    <text evidence="17">The sequence shown here is derived from an EMBL/GenBank/DDBJ whole genome shotgun (WGS) entry which is preliminary data.</text>
</comment>
<dbReference type="PANTHER" id="PTHR45620">
    <property type="entry name" value="PDF RECEPTOR-LIKE PROTEIN-RELATED"/>
    <property type="match status" value="1"/>
</dbReference>
<keyword evidence="5" id="KW-0732">Signal</keyword>
<dbReference type="SMART" id="SM00008">
    <property type="entry name" value="HormR"/>
    <property type="match status" value="1"/>
</dbReference>
<dbReference type="InterPro" id="IPR017981">
    <property type="entry name" value="GPCR_2-like_7TM"/>
</dbReference>
<evidence type="ECO:0000256" key="3">
    <source>
        <dbReference type="ARBA" id="ARBA00022475"/>
    </source>
</evidence>
<evidence type="ECO:0000313" key="17">
    <source>
        <dbReference type="EMBL" id="KAI2644130.1"/>
    </source>
</evidence>
<feature type="transmembrane region" description="Helical" evidence="14">
    <location>
        <begin position="393"/>
        <end position="413"/>
    </location>
</feature>
<dbReference type="Proteomes" id="UP000830375">
    <property type="component" value="Unassembled WGS sequence"/>
</dbReference>
<sequence length="520" mass="59438">MAYFYPHVTEQDGNSQTAQEVRPLFSFCFLLLLRTEITFSMRNQKLLKIYSQTWSSHKKTQIHRCSLAPPADHHDKKPKLCGGEEELMMVMTSAEQVSDIPASSLDPPSTTREQILSAQFECPYCNRTWDGWLCWGDSAPGTAVQLCPSYFHDFDPNEKVTKVCNSDGQWFRHPESDRLWSNYTQCSAYTKQDHKLMYVMYYLVMVGHALSIISLLISICIFSYFKCLSCQRITLHKNMFTSFILNSIATIGYFYVVFGEHHTTTESSQIGCKLLASIMHYTSCSNYFWMLCEGIYLHTLIIVAVFVGEQQLGWYYVLGWGFPVIPAVLHAVARLLFHDDRCWAMNTGLLYITNVPIHAALVVNLFFLLNIVRVLITKLRVTHRTESNIYMKAVRATIILVPLLGIHFILVPLQPSGRISLAVYKLFMNIFVHFQVQLALQRKFVQYRGQRKRRSLVTYDSHCNYHTNSSITETSRVTIGLEHGPTYTSGGTHALNGHSNGKRCSSGEPDSCDLPDFTEI</sequence>
<evidence type="ECO:0000259" key="16">
    <source>
        <dbReference type="PROSITE" id="PS50261"/>
    </source>
</evidence>
<evidence type="ECO:0000256" key="4">
    <source>
        <dbReference type="ARBA" id="ARBA00022692"/>
    </source>
</evidence>
<evidence type="ECO:0000259" key="15">
    <source>
        <dbReference type="PROSITE" id="PS50227"/>
    </source>
</evidence>
<evidence type="ECO:0000256" key="14">
    <source>
        <dbReference type="SAM" id="Phobius"/>
    </source>
</evidence>
<dbReference type="SUPFAM" id="SSF111418">
    <property type="entry name" value="Hormone receptor domain"/>
    <property type="match status" value="1"/>
</dbReference>
<protein>
    <recommendedName>
        <fullName evidence="19">Calcitonin gene-related peptide type 1 receptor-like protein</fullName>
    </recommendedName>
</protein>
<dbReference type="Pfam" id="PF00002">
    <property type="entry name" value="7tm_2"/>
    <property type="match status" value="1"/>
</dbReference>
<keyword evidence="12" id="KW-0807">Transducer</keyword>
<evidence type="ECO:0000313" key="18">
    <source>
        <dbReference type="Proteomes" id="UP000830375"/>
    </source>
</evidence>
<name>A0ABQ8L158_LABRO</name>
<feature type="transmembrane region" description="Helical" evidence="14">
    <location>
        <begin position="287"/>
        <end position="307"/>
    </location>
</feature>
<organism evidence="17 18">
    <name type="scientific">Labeo rohita</name>
    <name type="common">Indian major carp</name>
    <name type="synonym">Cyprinus rohita</name>
    <dbReference type="NCBI Taxonomy" id="84645"/>
    <lineage>
        <taxon>Eukaryota</taxon>
        <taxon>Metazoa</taxon>
        <taxon>Chordata</taxon>
        <taxon>Craniata</taxon>
        <taxon>Vertebrata</taxon>
        <taxon>Euteleostomi</taxon>
        <taxon>Actinopterygii</taxon>
        <taxon>Neopterygii</taxon>
        <taxon>Teleostei</taxon>
        <taxon>Ostariophysi</taxon>
        <taxon>Cypriniformes</taxon>
        <taxon>Cyprinidae</taxon>
        <taxon>Labeoninae</taxon>
        <taxon>Labeonini</taxon>
        <taxon>Labeo</taxon>
    </lineage>
</organism>
<comment type="similarity">
    <text evidence="2">Belongs to the G-protein coupled receptor 2 family.</text>
</comment>
<feature type="compositionally biased region" description="Polar residues" evidence="13">
    <location>
        <begin position="490"/>
        <end position="503"/>
    </location>
</feature>
<dbReference type="InterPro" id="IPR001879">
    <property type="entry name" value="GPCR_2_extracellular_dom"/>
</dbReference>
<dbReference type="PRINTS" id="PR01350">
    <property type="entry name" value="CTRFAMILY"/>
</dbReference>
<evidence type="ECO:0000256" key="9">
    <source>
        <dbReference type="ARBA" id="ARBA00023157"/>
    </source>
</evidence>
<evidence type="ECO:0000256" key="7">
    <source>
        <dbReference type="ARBA" id="ARBA00023040"/>
    </source>
</evidence>
<evidence type="ECO:0000256" key="12">
    <source>
        <dbReference type="ARBA" id="ARBA00023224"/>
    </source>
</evidence>
<dbReference type="InterPro" id="IPR017983">
    <property type="entry name" value="GPCR_2_secretin-like_CS"/>
</dbReference>
<keyword evidence="3" id="KW-1003">Cell membrane</keyword>
<keyword evidence="9" id="KW-1015">Disulfide bond</keyword>
<comment type="subcellular location">
    <subcellularLocation>
        <location evidence="1">Cell membrane</location>
        <topology evidence="1">Multi-pass membrane protein</topology>
    </subcellularLocation>
</comment>
<evidence type="ECO:0000256" key="10">
    <source>
        <dbReference type="ARBA" id="ARBA00023170"/>
    </source>
</evidence>
<dbReference type="InterPro" id="IPR000832">
    <property type="entry name" value="GPCR_2_secretin-like"/>
</dbReference>
<evidence type="ECO:0000256" key="11">
    <source>
        <dbReference type="ARBA" id="ARBA00023180"/>
    </source>
</evidence>
<proteinExistence type="inferred from homology"/>
<dbReference type="PRINTS" id="PR00249">
    <property type="entry name" value="GPCRSECRETIN"/>
</dbReference>
<keyword evidence="18" id="KW-1185">Reference proteome</keyword>
<keyword evidence="8 14" id="KW-0472">Membrane</keyword>
<dbReference type="InterPro" id="IPR036445">
    <property type="entry name" value="GPCR_2_extracell_dom_sf"/>
</dbReference>
<feature type="transmembrane region" description="Helical" evidence="14">
    <location>
        <begin position="419"/>
        <end position="440"/>
    </location>
</feature>
<keyword evidence="10" id="KW-0675">Receptor</keyword>
<gene>
    <name evidence="17" type="ORF">H4Q32_031210</name>
</gene>
<feature type="region of interest" description="Disordered" evidence="13">
    <location>
        <begin position="490"/>
        <end position="509"/>
    </location>
</feature>
<keyword evidence="7" id="KW-0297">G-protein coupled receptor</keyword>
<evidence type="ECO:0000256" key="13">
    <source>
        <dbReference type="SAM" id="MobiDB-lite"/>
    </source>
</evidence>
<dbReference type="PROSITE" id="PS50261">
    <property type="entry name" value="G_PROTEIN_RECEP_F2_4"/>
    <property type="match status" value="1"/>
</dbReference>
<dbReference type="PROSITE" id="PS50227">
    <property type="entry name" value="G_PROTEIN_RECEP_F2_3"/>
    <property type="match status" value="1"/>
</dbReference>
<dbReference type="PANTHER" id="PTHR45620:SF4">
    <property type="entry name" value="CALCITONIN RECEPTOR"/>
    <property type="match status" value="1"/>
</dbReference>
<feature type="domain" description="G-protein coupled receptors family 2 profile 2" evidence="16">
    <location>
        <begin position="200"/>
        <end position="440"/>
    </location>
</feature>
<feature type="transmembrane region" description="Helical" evidence="14">
    <location>
        <begin position="314"/>
        <end position="337"/>
    </location>
</feature>
<feature type="transmembrane region" description="Helical" evidence="14">
    <location>
        <begin position="349"/>
        <end position="372"/>
    </location>
</feature>
<keyword evidence="4 14" id="KW-0812">Transmembrane</keyword>
<accession>A0ABQ8L158</accession>